<dbReference type="Proteomes" id="UP001341281">
    <property type="component" value="Chromosome 07"/>
</dbReference>
<name>A0AAQ3U700_PASNO</name>
<keyword evidence="2" id="KW-1185">Reference proteome</keyword>
<dbReference type="EMBL" id="CP144751">
    <property type="protein sequence ID" value="WVZ86581.1"/>
    <property type="molecule type" value="Genomic_DNA"/>
</dbReference>
<sequence>MGWKARSGLRGAIAGRPTGHNAFRYGSTADCDVVVGFKSLKIDEIRKGKKNNLYKRRNKDSSSSRQGPAISDRVVRGVLVRRRHDALVAVEVDPPRERPAPREGEVALVLLQNHLRLHVPVLQQHLVVVLYPPEHPRGAVLDERPVVEAEELRDALQVGVLQHQVPVAVVPHQVVVLHRHLHPPVLPVVNLHVPVHPDRAHVLGAMDDRRHRLVVVADRRQHPQLVIAETKTMRTHQGNVRVRVRHGRSRNLCDFRLRLLLALLA</sequence>
<organism evidence="1 2">
    <name type="scientific">Paspalum notatum var. saurae</name>
    <dbReference type="NCBI Taxonomy" id="547442"/>
    <lineage>
        <taxon>Eukaryota</taxon>
        <taxon>Viridiplantae</taxon>
        <taxon>Streptophyta</taxon>
        <taxon>Embryophyta</taxon>
        <taxon>Tracheophyta</taxon>
        <taxon>Spermatophyta</taxon>
        <taxon>Magnoliopsida</taxon>
        <taxon>Liliopsida</taxon>
        <taxon>Poales</taxon>
        <taxon>Poaceae</taxon>
        <taxon>PACMAD clade</taxon>
        <taxon>Panicoideae</taxon>
        <taxon>Andropogonodae</taxon>
        <taxon>Paspaleae</taxon>
        <taxon>Paspalinae</taxon>
        <taxon>Paspalum</taxon>
    </lineage>
</organism>
<reference evidence="1 2" key="1">
    <citation type="submission" date="2024-02" db="EMBL/GenBank/DDBJ databases">
        <title>High-quality chromosome-scale genome assembly of Pensacola bahiagrass (Paspalum notatum Flugge var. saurae).</title>
        <authorList>
            <person name="Vega J.M."/>
            <person name="Podio M."/>
            <person name="Orjuela J."/>
            <person name="Siena L.A."/>
            <person name="Pessino S.C."/>
            <person name="Combes M.C."/>
            <person name="Mariac C."/>
            <person name="Albertini E."/>
            <person name="Pupilli F."/>
            <person name="Ortiz J.P.A."/>
            <person name="Leblanc O."/>
        </authorList>
    </citation>
    <scope>NUCLEOTIDE SEQUENCE [LARGE SCALE GENOMIC DNA]</scope>
    <source>
        <strain evidence="1">R1</strain>
        <tissue evidence="1">Leaf</tissue>
    </source>
</reference>
<evidence type="ECO:0000313" key="2">
    <source>
        <dbReference type="Proteomes" id="UP001341281"/>
    </source>
</evidence>
<gene>
    <name evidence="1" type="ORF">U9M48_033337</name>
</gene>
<evidence type="ECO:0000313" key="1">
    <source>
        <dbReference type="EMBL" id="WVZ86581.1"/>
    </source>
</evidence>
<protein>
    <submittedName>
        <fullName evidence="1">Uncharacterized protein</fullName>
    </submittedName>
</protein>
<proteinExistence type="predicted"/>
<dbReference type="AlphaFoldDB" id="A0AAQ3U700"/>
<accession>A0AAQ3U700</accession>